<reference evidence="2" key="1">
    <citation type="journal article" date="2016" name="Nature">
        <title>Genome evolution in the allotetraploid frog Xenopus laevis.</title>
        <authorList>
            <person name="Session A.M."/>
            <person name="Uno Y."/>
            <person name="Kwon T."/>
            <person name="Chapman J.A."/>
            <person name="Toyoda A."/>
            <person name="Takahashi S."/>
            <person name="Fukui A."/>
            <person name="Hikosaka A."/>
            <person name="Suzuki A."/>
            <person name="Kondo M."/>
            <person name="van Heeringen S.J."/>
            <person name="Quigley I."/>
            <person name="Heinz S."/>
            <person name="Ogino H."/>
            <person name="Ochi H."/>
            <person name="Hellsten U."/>
            <person name="Lyons J.B."/>
            <person name="Simakov O."/>
            <person name="Putnam N."/>
            <person name="Stites J."/>
            <person name="Kuroki Y."/>
            <person name="Tanaka T."/>
            <person name="Michiue T."/>
            <person name="Watanabe M."/>
            <person name="Bogdanovic O."/>
            <person name="Lister R."/>
            <person name="Georgiou G."/>
            <person name="Paranjpe S.S."/>
            <person name="van Kruijsbergen I."/>
            <person name="Shu S."/>
            <person name="Carlson J."/>
            <person name="Kinoshita T."/>
            <person name="Ohta Y."/>
            <person name="Mawaribuchi S."/>
            <person name="Jenkins J."/>
            <person name="Grimwood J."/>
            <person name="Schmutz J."/>
            <person name="Mitros T."/>
            <person name="Mozaffari S.V."/>
            <person name="Suzuki Y."/>
            <person name="Haramoto Y."/>
            <person name="Yamamoto T.S."/>
            <person name="Takagi C."/>
            <person name="Heald R."/>
            <person name="Miller K."/>
            <person name="Haudenschild C."/>
            <person name="Kitzman J."/>
            <person name="Nakayama T."/>
            <person name="Izutsu Y."/>
            <person name="Robert J."/>
            <person name="Fortriede J."/>
            <person name="Burns K."/>
            <person name="Lotay V."/>
            <person name="Karimi K."/>
            <person name="Yasuoka Y."/>
            <person name="Dichmann D.S."/>
            <person name="Flajnik M.F."/>
            <person name="Houston D.W."/>
            <person name="Shendure J."/>
            <person name="DuPasquier L."/>
            <person name="Vize P.D."/>
            <person name="Zorn A.M."/>
            <person name="Ito M."/>
            <person name="Marcotte E.M."/>
            <person name="Wallingford J.B."/>
            <person name="Ito Y."/>
            <person name="Asashima M."/>
            <person name="Ueno N."/>
            <person name="Matsuda Y."/>
            <person name="Veenstra G.J."/>
            <person name="Fujiyama A."/>
            <person name="Harland R.M."/>
            <person name="Taira M."/>
            <person name="Rokhsar D.S."/>
        </authorList>
    </citation>
    <scope>NUCLEOTIDE SEQUENCE [LARGE SCALE GENOMIC DNA]</scope>
    <source>
        <strain evidence="2">J</strain>
    </source>
</reference>
<dbReference type="EMBL" id="CM004468">
    <property type="protein sequence ID" value="OCT94726.1"/>
    <property type="molecule type" value="Genomic_DNA"/>
</dbReference>
<proteinExistence type="predicted"/>
<dbReference type="Proteomes" id="UP000694892">
    <property type="component" value="Chromosome 2L"/>
</dbReference>
<gene>
    <name evidence="1" type="ORF">XELAEV_18012417mg</name>
</gene>
<name>A0A974HYN9_XENLA</name>
<accession>A0A974HYN9</accession>
<organism evidence="1 2">
    <name type="scientific">Xenopus laevis</name>
    <name type="common">African clawed frog</name>
    <dbReference type="NCBI Taxonomy" id="8355"/>
    <lineage>
        <taxon>Eukaryota</taxon>
        <taxon>Metazoa</taxon>
        <taxon>Chordata</taxon>
        <taxon>Craniata</taxon>
        <taxon>Vertebrata</taxon>
        <taxon>Euteleostomi</taxon>
        <taxon>Amphibia</taxon>
        <taxon>Batrachia</taxon>
        <taxon>Anura</taxon>
        <taxon>Pipoidea</taxon>
        <taxon>Pipidae</taxon>
        <taxon>Xenopodinae</taxon>
        <taxon>Xenopus</taxon>
        <taxon>Xenopus</taxon>
    </lineage>
</organism>
<dbReference type="AlphaFoldDB" id="A0A974HYN9"/>
<sequence length="149" mass="17428">MEMETVGAHFRAFNCLNTGGFKQKQNYTGYLTSDTFRSDARKRRRRVGCSESKSTSRTERTLLTFLLFHAKRAIKWKDENPPTLSYWIALVEQTLPTLEQIYYARGCPTKFNKIWTLWLLRNESYTNRTANIPDQPLDWLEAPIQALAD</sequence>
<evidence type="ECO:0000313" key="1">
    <source>
        <dbReference type="EMBL" id="OCT94726.1"/>
    </source>
</evidence>
<evidence type="ECO:0000313" key="2">
    <source>
        <dbReference type="Proteomes" id="UP000694892"/>
    </source>
</evidence>
<protein>
    <submittedName>
        <fullName evidence="1">Uncharacterized protein</fullName>
    </submittedName>
</protein>